<dbReference type="SMART" id="SM00235">
    <property type="entry name" value="ZnMc"/>
    <property type="match status" value="1"/>
</dbReference>
<organism evidence="10 11">
    <name type="scientific">Amblyomma americanum</name>
    <name type="common">Lone star tick</name>
    <dbReference type="NCBI Taxonomy" id="6943"/>
    <lineage>
        <taxon>Eukaryota</taxon>
        <taxon>Metazoa</taxon>
        <taxon>Ecdysozoa</taxon>
        <taxon>Arthropoda</taxon>
        <taxon>Chelicerata</taxon>
        <taxon>Arachnida</taxon>
        <taxon>Acari</taxon>
        <taxon>Parasitiformes</taxon>
        <taxon>Ixodida</taxon>
        <taxon>Ixodoidea</taxon>
        <taxon>Ixodidae</taxon>
        <taxon>Amblyomminae</taxon>
        <taxon>Amblyomma</taxon>
    </lineage>
</organism>
<dbReference type="EMBL" id="JARKHS020027678">
    <property type="protein sequence ID" value="KAK8765140.1"/>
    <property type="molecule type" value="Genomic_DNA"/>
</dbReference>
<dbReference type="InterPro" id="IPR001841">
    <property type="entry name" value="Znf_RING"/>
</dbReference>
<dbReference type="InterPro" id="IPR049342">
    <property type="entry name" value="TRAF1-6_MATH_dom"/>
</dbReference>
<evidence type="ECO:0000256" key="6">
    <source>
        <dbReference type="PROSITE-ProRule" id="PRU01211"/>
    </source>
</evidence>
<evidence type="ECO:0000256" key="5">
    <source>
        <dbReference type="PROSITE-ProRule" id="PRU00175"/>
    </source>
</evidence>
<dbReference type="Pfam" id="PF01400">
    <property type="entry name" value="Astacin"/>
    <property type="match status" value="1"/>
</dbReference>
<dbReference type="CDD" id="cd04280">
    <property type="entry name" value="ZnMc_astacin_like"/>
    <property type="match status" value="1"/>
</dbReference>
<comment type="function">
    <text evidence="4">Zinc metalloprotease. Provoques deadhesion of endothelial cells from cell cultures, and also degradation of fibronectin, fibrinogen and gelatin in vitro. Its role in the venom is not fully understood but it might act as a spreading factor that facilitates diffusion of other venom toxins. Alternatively, it might be involved in the proteolytic processing of other venom toxins or it might play a role in extra-oral digestion of prey.</text>
</comment>
<evidence type="ECO:0000313" key="10">
    <source>
        <dbReference type="EMBL" id="KAK8765140.1"/>
    </source>
</evidence>
<dbReference type="GO" id="GO:0004222">
    <property type="term" value="F:metalloendopeptidase activity"/>
    <property type="evidence" value="ECO:0007669"/>
    <property type="project" value="UniProtKB-UniRule"/>
</dbReference>
<dbReference type="PROSITE" id="PS51864">
    <property type="entry name" value="ASTACIN"/>
    <property type="match status" value="1"/>
</dbReference>
<keyword evidence="6 7" id="KW-0378">Hydrolase</keyword>
<feature type="binding site" evidence="6">
    <location>
        <position position="433"/>
    </location>
    <ligand>
        <name>Zn(2+)</name>
        <dbReference type="ChEBI" id="CHEBI:29105"/>
        <note>catalytic</note>
    </ligand>
</feature>
<evidence type="ECO:0000256" key="4">
    <source>
        <dbReference type="ARBA" id="ARBA00025529"/>
    </source>
</evidence>
<dbReference type="GO" id="GO:0008270">
    <property type="term" value="F:zinc ion binding"/>
    <property type="evidence" value="ECO:0007669"/>
    <property type="project" value="UniProtKB-UniRule"/>
</dbReference>
<sequence length="528" mass="58771">MMAGTEYTLTGFDDFLERRRVAFVQPLPRTRVCGACGVVPSRSLFLPCGHTLCQACKICTATGDQQCPMDGTEFAEAAVVSINFKQSDLEQHRVFCLVGGRECSFSGRLGDLKEHLVGCCNDKVRCSKCQQYMLRCLAAQHCRQCDAKAAPQQSASATAIANTIEKLGSMKRDLEIIRQRASTETVDQDAVVNGANSLVERMTCLERELFQKGKASGEQRDLLPAVKNTAVTAGPYRAASKPGVFVSTCKFSKIYSGYNAVIGGKRDHQLSTENVMAGYVFQLVCKFQKQGNEDVLIAFILFLGDGSLDDLLEWPFAKKVTAILSHPRDQRKDVRLPVKMEDPETLRKPAPGSWNDAGDIKKIRDGMTSIEALSCLRFVERTTEDDYIFIDFSKGCSSFIGRQGGKQVLSLEKGCLAKATVMHELLHAAGFYHEHSRSDRDDYVVIFPENVKEGKMRNFNKRKPSENRLLTPFDLKSVMLYGSDTFSRAPGLATILTKDGKRLPQTHDKKSLSASDTRRIRMLYKCRN</sequence>
<keyword evidence="2 5" id="KW-0863">Zinc-finger</keyword>
<dbReference type="AlphaFoldDB" id="A0AAQ4DRQ0"/>
<name>A0AAQ4DRQ0_AMBAM</name>
<dbReference type="SUPFAM" id="SSF57850">
    <property type="entry name" value="RING/U-box"/>
    <property type="match status" value="1"/>
</dbReference>
<dbReference type="InterPro" id="IPR024079">
    <property type="entry name" value="MetalloPept_cat_dom_sf"/>
</dbReference>
<keyword evidence="6 7" id="KW-0482">Metalloprotease</keyword>
<dbReference type="InterPro" id="IPR034035">
    <property type="entry name" value="Astacin-like_dom"/>
</dbReference>
<dbReference type="PROSITE" id="PS50089">
    <property type="entry name" value="ZF_RING_2"/>
    <property type="match status" value="1"/>
</dbReference>
<evidence type="ECO:0000313" key="11">
    <source>
        <dbReference type="Proteomes" id="UP001321473"/>
    </source>
</evidence>
<dbReference type="InterPro" id="IPR006026">
    <property type="entry name" value="Peptidase_Metallo"/>
</dbReference>
<dbReference type="EC" id="3.4.24.-" evidence="7"/>
<feature type="domain" description="RING-type" evidence="8">
    <location>
        <begin position="33"/>
        <end position="70"/>
    </location>
</feature>
<feature type="binding site" evidence="6">
    <location>
        <position position="423"/>
    </location>
    <ligand>
        <name>Zn(2+)</name>
        <dbReference type="ChEBI" id="CHEBI:29105"/>
        <note>catalytic</note>
    </ligand>
</feature>
<evidence type="ECO:0000256" key="1">
    <source>
        <dbReference type="ARBA" id="ARBA00011245"/>
    </source>
</evidence>
<keyword evidence="6 7" id="KW-0645">Protease</keyword>
<dbReference type="Gene3D" id="3.40.390.10">
    <property type="entry name" value="Collagenase (Catalytic Domain)"/>
    <property type="match status" value="1"/>
</dbReference>
<dbReference type="CDD" id="cd16449">
    <property type="entry name" value="RING-HC"/>
    <property type="match status" value="1"/>
</dbReference>
<reference evidence="10 11" key="1">
    <citation type="journal article" date="2023" name="Arcadia Sci">
        <title>De novo assembly of a long-read Amblyomma americanum tick genome.</title>
        <authorList>
            <person name="Chou S."/>
            <person name="Poskanzer K.E."/>
            <person name="Rollins M."/>
            <person name="Thuy-Boun P.S."/>
        </authorList>
    </citation>
    <scope>NUCLEOTIDE SEQUENCE [LARGE SCALE GENOMIC DNA]</scope>
    <source>
        <strain evidence="10">F_SG_1</strain>
        <tissue evidence="10">Salivary glands</tissue>
    </source>
</reference>
<keyword evidence="6 7" id="KW-0479">Metal-binding</keyword>
<evidence type="ECO:0000256" key="2">
    <source>
        <dbReference type="ARBA" id="ARBA00022771"/>
    </source>
</evidence>
<dbReference type="PANTHER" id="PTHR10127:SF883">
    <property type="entry name" value="ZINC METALLOPROTEINASE NAS-8"/>
    <property type="match status" value="1"/>
</dbReference>
<dbReference type="Pfam" id="PF21355">
    <property type="entry name" value="TRAF-mep_MATH"/>
    <property type="match status" value="1"/>
</dbReference>
<comment type="caution">
    <text evidence="6">Lacks conserved residue(s) required for the propagation of feature annotation.</text>
</comment>
<keyword evidence="11" id="KW-1185">Reference proteome</keyword>
<feature type="domain" description="Peptidase M12A" evidence="9">
    <location>
        <begin position="321"/>
        <end position="527"/>
    </location>
</feature>
<comment type="subunit">
    <text evidence="1">Monomer.</text>
</comment>
<dbReference type="InterPro" id="IPR013083">
    <property type="entry name" value="Znf_RING/FYVE/PHD"/>
</dbReference>
<comment type="cofactor">
    <cofactor evidence="6 7">
        <name>Zn(2+)</name>
        <dbReference type="ChEBI" id="CHEBI:29105"/>
    </cofactor>
    <text evidence="6 7">Binds 1 zinc ion per subunit.</text>
</comment>
<feature type="active site" evidence="6">
    <location>
        <position position="424"/>
    </location>
</feature>
<accession>A0AAQ4DRQ0</accession>
<evidence type="ECO:0000259" key="8">
    <source>
        <dbReference type="PROSITE" id="PS50089"/>
    </source>
</evidence>
<evidence type="ECO:0000256" key="3">
    <source>
        <dbReference type="ARBA" id="ARBA00022833"/>
    </source>
</evidence>
<dbReference type="Gene3D" id="3.30.40.10">
    <property type="entry name" value="Zinc/RING finger domain, C3HC4 (zinc finger)"/>
    <property type="match status" value="1"/>
</dbReference>
<dbReference type="PRINTS" id="PR00480">
    <property type="entry name" value="ASTACIN"/>
</dbReference>
<dbReference type="SUPFAM" id="SSF55486">
    <property type="entry name" value="Metalloproteases ('zincins'), catalytic domain"/>
    <property type="match status" value="1"/>
</dbReference>
<feature type="binding site" evidence="6">
    <location>
        <position position="427"/>
    </location>
    <ligand>
        <name>Zn(2+)</name>
        <dbReference type="ChEBI" id="CHEBI:29105"/>
        <note>catalytic</note>
    </ligand>
</feature>
<proteinExistence type="predicted"/>
<dbReference type="PANTHER" id="PTHR10127">
    <property type="entry name" value="DISCOIDIN, CUB, EGF, LAMININ , AND ZINC METALLOPROTEASE DOMAIN CONTAINING"/>
    <property type="match status" value="1"/>
</dbReference>
<evidence type="ECO:0000256" key="7">
    <source>
        <dbReference type="RuleBase" id="RU361183"/>
    </source>
</evidence>
<dbReference type="InterPro" id="IPR001506">
    <property type="entry name" value="Peptidase_M12A"/>
</dbReference>
<keyword evidence="3 6" id="KW-0862">Zinc</keyword>
<dbReference type="Proteomes" id="UP001321473">
    <property type="component" value="Unassembled WGS sequence"/>
</dbReference>
<protein>
    <recommendedName>
        <fullName evidence="7">Metalloendopeptidase</fullName>
        <ecNumber evidence="7">3.4.24.-</ecNumber>
    </recommendedName>
</protein>
<gene>
    <name evidence="10" type="ORF">V5799_032251</name>
</gene>
<comment type="caution">
    <text evidence="10">The sequence shown here is derived from an EMBL/GenBank/DDBJ whole genome shotgun (WGS) entry which is preliminary data.</text>
</comment>
<evidence type="ECO:0000259" key="9">
    <source>
        <dbReference type="PROSITE" id="PS51864"/>
    </source>
</evidence>
<dbReference type="GO" id="GO:0006508">
    <property type="term" value="P:proteolysis"/>
    <property type="evidence" value="ECO:0007669"/>
    <property type="project" value="UniProtKB-KW"/>
</dbReference>